<name>A0A9W6MQ27_9PROT</name>
<proteinExistence type="inferred from homology"/>
<comment type="similarity">
    <text evidence="1">Belongs to the Gfa family.</text>
</comment>
<keyword evidence="3" id="KW-0862">Zinc</keyword>
<dbReference type="PANTHER" id="PTHR33337:SF3">
    <property type="entry name" value="CENP-V_GFA DOMAIN-CONTAINING PROTEIN"/>
    <property type="match status" value="1"/>
</dbReference>
<keyword evidence="4" id="KW-0456">Lyase</keyword>
<comment type="caution">
    <text evidence="6">The sequence shown here is derived from an EMBL/GenBank/DDBJ whole genome shotgun (WGS) entry which is preliminary data.</text>
</comment>
<dbReference type="InterPro" id="IPR006913">
    <property type="entry name" value="CENP-V/GFA"/>
</dbReference>
<dbReference type="Pfam" id="PF04828">
    <property type="entry name" value="GFA"/>
    <property type="match status" value="1"/>
</dbReference>
<dbReference type="SUPFAM" id="SSF51316">
    <property type="entry name" value="Mss4-like"/>
    <property type="match status" value="1"/>
</dbReference>
<dbReference type="EMBL" id="BSFE01000014">
    <property type="protein sequence ID" value="GLK53787.1"/>
    <property type="molecule type" value="Genomic_DNA"/>
</dbReference>
<evidence type="ECO:0000313" key="7">
    <source>
        <dbReference type="Proteomes" id="UP001143486"/>
    </source>
</evidence>
<evidence type="ECO:0000259" key="5">
    <source>
        <dbReference type="PROSITE" id="PS51891"/>
    </source>
</evidence>
<gene>
    <name evidence="6" type="ORF">GCM10017621_32950</name>
</gene>
<dbReference type="GO" id="GO:0046872">
    <property type="term" value="F:metal ion binding"/>
    <property type="evidence" value="ECO:0007669"/>
    <property type="project" value="UniProtKB-KW"/>
</dbReference>
<dbReference type="InterPro" id="IPR011057">
    <property type="entry name" value="Mss4-like_sf"/>
</dbReference>
<dbReference type="Proteomes" id="UP001143486">
    <property type="component" value="Unassembled WGS sequence"/>
</dbReference>
<dbReference type="PROSITE" id="PS51891">
    <property type="entry name" value="CENP_V_GFA"/>
    <property type="match status" value="1"/>
</dbReference>
<reference evidence="6" key="1">
    <citation type="journal article" date="2014" name="Int. J. Syst. Evol. Microbiol.">
        <title>Complete genome sequence of Corynebacterium casei LMG S-19264T (=DSM 44701T), isolated from a smear-ripened cheese.</title>
        <authorList>
            <consortium name="US DOE Joint Genome Institute (JGI-PGF)"/>
            <person name="Walter F."/>
            <person name="Albersmeier A."/>
            <person name="Kalinowski J."/>
            <person name="Ruckert C."/>
        </authorList>
    </citation>
    <scope>NUCLEOTIDE SEQUENCE</scope>
    <source>
        <strain evidence="6">VKM B-1513</strain>
    </source>
</reference>
<keyword evidence="2" id="KW-0479">Metal-binding</keyword>
<dbReference type="PANTHER" id="PTHR33337">
    <property type="entry name" value="GFA DOMAIN-CONTAINING PROTEIN"/>
    <property type="match status" value="1"/>
</dbReference>
<keyword evidence="7" id="KW-1185">Reference proteome</keyword>
<evidence type="ECO:0000256" key="4">
    <source>
        <dbReference type="ARBA" id="ARBA00023239"/>
    </source>
</evidence>
<accession>A0A9W6MQ27</accession>
<sequence>MKLPLRGGCQCGEVRYEVTKQPLTLYTCHCTTCQQQSSSAFGMSMLVERDGFRFLKGEVAAFAIPTESKSNKLGLFCGKCGTRIANDTEGRPALSLKAGTLDERARLRPVGHIWTRSAQAWMTFDENALTYEKAPDDSYYALMERWAAQEHAS</sequence>
<evidence type="ECO:0000256" key="3">
    <source>
        <dbReference type="ARBA" id="ARBA00022833"/>
    </source>
</evidence>
<evidence type="ECO:0000256" key="1">
    <source>
        <dbReference type="ARBA" id="ARBA00005495"/>
    </source>
</evidence>
<organism evidence="6 7">
    <name type="scientific">Maricaulis virginensis</name>
    <dbReference type="NCBI Taxonomy" id="144022"/>
    <lineage>
        <taxon>Bacteria</taxon>
        <taxon>Pseudomonadati</taxon>
        <taxon>Pseudomonadota</taxon>
        <taxon>Alphaproteobacteria</taxon>
        <taxon>Maricaulales</taxon>
        <taxon>Maricaulaceae</taxon>
        <taxon>Maricaulis</taxon>
    </lineage>
</organism>
<evidence type="ECO:0000313" key="6">
    <source>
        <dbReference type="EMBL" id="GLK53787.1"/>
    </source>
</evidence>
<protein>
    <recommendedName>
        <fullName evidence="5">CENP-V/GFA domain-containing protein</fullName>
    </recommendedName>
</protein>
<dbReference type="GO" id="GO:0016846">
    <property type="term" value="F:carbon-sulfur lyase activity"/>
    <property type="evidence" value="ECO:0007669"/>
    <property type="project" value="InterPro"/>
</dbReference>
<reference evidence="6" key="2">
    <citation type="submission" date="2023-01" db="EMBL/GenBank/DDBJ databases">
        <authorList>
            <person name="Sun Q."/>
            <person name="Evtushenko L."/>
        </authorList>
    </citation>
    <scope>NUCLEOTIDE SEQUENCE</scope>
    <source>
        <strain evidence="6">VKM B-1513</strain>
    </source>
</reference>
<dbReference type="RefSeq" id="WP_271188126.1">
    <property type="nucleotide sequence ID" value="NZ_BSFE01000014.1"/>
</dbReference>
<evidence type="ECO:0000256" key="2">
    <source>
        <dbReference type="ARBA" id="ARBA00022723"/>
    </source>
</evidence>
<dbReference type="AlphaFoldDB" id="A0A9W6MQ27"/>
<dbReference type="Gene3D" id="3.90.1590.10">
    <property type="entry name" value="glutathione-dependent formaldehyde- activating enzyme (gfa)"/>
    <property type="match status" value="1"/>
</dbReference>
<feature type="domain" description="CENP-V/GFA" evidence="5">
    <location>
        <begin position="5"/>
        <end position="116"/>
    </location>
</feature>